<proteinExistence type="predicted"/>
<comment type="caution">
    <text evidence="1">The sequence shown here is derived from an EMBL/GenBank/DDBJ whole genome shotgun (WGS) entry which is preliminary data.</text>
</comment>
<accession>A0A845E4J2</accession>
<name>A0A845E4J2_9BACI</name>
<dbReference type="Proteomes" id="UP000447393">
    <property type="component" value="Unassembled WGS sequence"/>
</dbReference>
<evidence type="ECO:0000313" key="1">
    <source>
        <dbReference type="EMBL" id="MYL50575.1"/>
    </source>
</evidence>
<organism evidence="1 2">
    <name type="scientific">Halobacillus litoralis</name>
    <dbReference type="NCBI Taxonomy" id="45668"/>
    <lineage>
        <taxon>Bacteria</taxon>
        <taxon>Bacillati</taxon>
        <taxon>Bacillota</taxon>
        <taxon>Bacilli</taxon>
        <taxon>Bacillales</taxon>
        <taxon>Bacillaceae</taxon>
        <taxon>Halobacillus</taxon>
    </lineage>
</organism>
<reference evidence="1 2" key="1">
    <citation type="submission" date="2019-11" db="EMBL/GenBank/DDBJ databases">
        <title>Genome sequences of 17 halophilic strains isolated from different environments.</title>
        <authorList>
            <person name="Furrow R.E."/>
        </authorList>
    </citation>
    <scope>NUCLEOTIDE SEQUENCE [LARGE SCALE GENOMIC DNA]</scope>
    <source>
        <strain evidence="1 2">22505_10_Sand</strain>
    </source>
</reference>
<evidence type="ECO:0000313" key="2">
    <source>
        <dbReference type="Proteomes" id="UP000447393"/>
    </source>
</evidence>
<gene>
    <name evidence="1" type="ORF">GLV98_13840</name>
</gene>
<sequence length="106" mass="12399">MRKRNVFLAVEHFEQGPFEKVLEAFRVRCERIGETAGTIYTAPLSYEELVALADFMDRSVYTLELQRKLSLKNFEEKLQAKYPGVKLQQLLAVYFRKEAVPLLDKK</sequence>
<dbReference type="EMBL" id="WMEZ01000005">
    <property type="protein sequence ID" value="MYL50575.1"/>
    <property type="molecule type" value="Genomic_DNA"/>
</dbReference>
<protein>
    <submittedName>
        <fullName evidence="1">Uncharacterized protein</fullName>
    </submittedName>
</protein>
<dbReference type="RefSeq" id="WP_160916191.1">
    <property type="nucleotide sequence ID" value="NZ_WMEZ01000005.1"/>
</dbReference>
<dbReference type="AlphaFoldDB" id="A0A845E4J2"/>
<dbReference type="OrthoDB" id="2969260at2"/>